<dbReference type="Pfam" id="PF18665">
    <property type="entry name" value="TetR_C_37"/>
    <property type="match status" value="1"/>
</dbReference>
<evidence type="ECO:0000256" key="3">
    <source>
        <dbReference type="ARBA" id="ARBA00014341"/>
    </source>
</evidence>
<evidence type="ECO:0000256" key="6">
    <source>
        <dbReference type="PROSITE-ProRule" id="PRU00335"/>
    </source>
</evidence>
<comment type="subunit">
    <text evidence="2">Homodimer.</text>
</comment>
<feature type="DNA-binding region" description="H-T-H motif" evidence="6">
    <location>
        <begin position="31"/>
        <end position="50"/>
    </location>
</feature>
<keyword evidence="4 6" id="KW-0238">DNA-binding</keyword>
<evidence type="ECO:0000256" key="2">
    <source>
        <dbReference type="ARBA" id="ARBA00011738"/>
    </source>
</evidence>
<evidence type="ECO:0000259" key="7">
    <source>
        <dbReference type="PROSITE" id="PS50977"/>
    </source>
</evidence>
<comment type="caution">
    <text evidence="8">The sequence shown here is derived from an EMBL/GenBank/DDBJ whole genome shotgun (WGS) entry which is preliminary data.</text>
</comment>
<organism evidence="8 9">
    <name type="scientific">Niabella digestorum</name>
    <dbReference type="NCBI Taxonomy" id="3117701"/>
    <lineage>
        <taxon>Bacteria</taxon>
        <taxon>Pseudomonadati</taxon>
        <taxon>Bacteroidota</taxon>
        <taxon>Chitinophagia</taxon>
        <taxon>Chitinophagales</taxon>
        <taxon>Chitinophagaceae</taxon>
        <taxon>Niabella</taxon>
    </lineage>
</organism>
<dbReference type="EMBL" id="JAZGLY010000005">
    <property type="protein sequence ID" value="MEE6187709.1"/>
    <property type="molecule type" value="Genomic_DNA"/>
</dbReference>
<dbReference type="Proteomes" id="UP001357452">
    <property type="component" value="Unassembled WGS sequence"/>
</dbReference>
<accession>A0ABU7RIA0</accession>
<dbReference type="InterPro" id="IPR001647">
    <property type="entry name" value="HTH_TetR"/>
</dbReference>
<gene>
    <name evidence="8" type="ORF">V2H41_10540</name>
</gene>
<evidence type="ECO:0000313" key="9">
    <source>
        <dbReference type="Proteomes" id="UP001357452"/>
    </source>
</evidence>
<sequence>MGRKSLKEPRQKEIIEAFYRLAKKEGLENASIAKTANLIKINPSLVMHYFKTKEHLIYGLVEYILHKYLQIFKIPPRYQNDPKKALKIVIENIFSHKWNTLFDDSVSYSCYALVFRNKIIRGKYKSLLDELRKKLEQLIISCNEQKVLSVKNPAYTADLIFVLVDGAYYYLSLADDKKEYTTKLSNYKREAFKLLGLT</sequence>
<dbReference type="SUPFAM" id="SSF46689">
    <property type="entry name" value="Homeodomain-like"/>
    <property type="match status" value="1"/>
</dbReference>
<evidence type="ECO:0000256" key="1">
    <source>
        <dbReference type="ARBA" id="ARBA00002291"/>
    </source>
</evidence>
<evidence type="ECO:0000256" key="4">
    <source>
        <dbReference type="ARBA" id="ARBA00023125"/>
    </source>
</evidence>
<name>A0ABU7RIA0_9BACT</name>
<evidence type="ECO:0000256" key="5">
    <source>
        <dbReference type="ARBA" id="ARBA00030200"/>
    </source>
</evidence>
<keyword evidence="9" id="KW-1185">Reference proteome</keyword>
<proteinExistence type="predicted"/>
<dbReference type="RefSeq" id="WP_330975116.1">
    <property type="nucleotide sequence ID" value="NZ_JAZGLY010000005.1"/>
</dbReference>
<dbReference type="PROSITE" id="PS50977">
    <property type="entry name" value="HTH_TETR_2"/>
    <property type="match status" value="1"/>
</dbReference>
<feature type="domain" description="HTH tetR-type" evidence="7">
    <location>
        <begin position="8"/>
        <end position="68"/>
    </location>
</feature>
<protein>
    <recommendedName>
        <fullName evidence="3">Biofilm operon icaADBC HTH-type negative transcriptional regulator IcaR</fullName>
    </recommendedName>
    <alternativeName>
        <fullName evidence="5">Intercellular adhesion protein R</fullName>
    </alternativeName>
</protein>
<dbReference type="Gene3D" id="1.10.357.10">
    <property type="entry name" value="Tetracycline Repressor, domain 2"/>
    <property type="match status" value="1"/>
</dbReference>
<dbReference type="InterPro" id="IPR009057">
    <property type="entry name" value="Homeodomain-like_sf"/>
</dbReference>
<evidence type="ECO:0000313" key="8">
    <source>
        <dbReference type="EMBL" id="MEE6187709.1"/>
    </source>
</evidence>
<comment type="function">
    <text evidence="1">Represses transcription of the icaADBC operon necessary for biofilm production.</text>
</comment>
<dbReference type="InterPro" id="IPR041646">
    <property type="entry name" value="IcaR_C"/>
</dbReference>
<reference evidence="8 9" key="1">
    <citation type="submission" date="2024-01" db="EMBL/GenBank/DDBJ databases">
        <title>Niabella digestum sp. nov., isolated from waste digestion system.</title>
        <authorList>
            <person name="Zhang L."/>
        </authorList>
    </citation>
    <scope>NUCLEOTIDE SEQUENCE [LARGE SCALE GENOMIC DNA]</scope>
    <source>
        <strain evidence="8 9">A18</strain>
    </source>
</reference>